<dbReference type="AlphaFoldDB" id="A0A178I042"/>
<gene>
    <name evidence="2" type="ORF">A3840_07215</name>
</gene>
<reference evidence="2 3" key="1">
    <citation type="submission" date="2016-03" db="EMBL/GenBank/DDBJ databases">
        <title>Genome sequencing of Devosia sp. S37.</title>
        <authorList>
            <person name="Mohd Nor M."/>
        </authorList>
    </citation>
    <scope>NUCLEOTIDE SEQUENCE [LARGE SCALE GENOMIC DNA]</scope>
    <source>
        <strain evidence="2 3">S37</strain>
    </source>
</reference>
<accession>A0A178I042</accession>
<evidence type="ECO:0000313" key="3">
    <source>
        <dbReference type="Proteomes" id="UP000078389"/>
    </source>
</evidence>
<dbReference type="Proteomes" id="UP000078389">
    <property type="component" value="Unassembled WGS sequence"/>
</dbReference>
<evidence type="ECO:0000256" key="1">
    <source>
        <dbReference type="SAM" id="MobiDB-lite"/>
    </source>
</evidence>
<dbReference type="OrthoDB" id="7949894at2"/>
<evidence type="ECO:0008006" key="4">
    <source>
        <dbReference type="Google" id="ProtNLM"/>
    </source>
</evidence>
<comment type="caution">
    <text evidence="2">The sequence shown here is derived from an EMBL/GenBank/DDBJ whole genome shotgun (WGS) entry which is preliminary data.</text>
</comment>
<proteinExistence type="predicted"/>
<feature type="compositionally biased region" description="Basic and acidic residues" evidence="1">
    <location>
        <begin position="7"/>
        <end position="17"/>
    </location>
</feature>
<protein>
    <recommendedName>
        <fullName evidence="4">XRE family transcriptional regulator</fullName>
    </recommendedName>
</protein>
<organism evidence="2 3">
    <name type="scientific">Devosia elaeis</name>
    <dbReference type="NCBI Taxonomy" id="1770058"/>
    <lineage>
        <taxon>Bacteria</taxon>
        <taxon>Pseudomonadati</taxon>
        <taxon>Pseudomonadota</taxon>
        <taxon>Alphaproteobacteria</taxon>
        <taxon>Hyphomicrobiales</taxon>
        <taxon>Devosiaceae</taxon>
        <taxon>Devosia</taxon>
    </lineage>
</organism>
<keyword evidence="3" id="KW-1185">Reference proteome</keyword>
<dbReference type="EMBL" id="LVVY01000072">
    <property type="protein sequence ID" value="OAM78277.1"/>
    <property type="molecule type" value="Genomic_DNA"/>
</dbReference>
<name>A0A178I042_9HYPH</name>
<evidence type="ECO:0000313" key="2">
    <source>
        <dbReference type="EMBL" id="OAM78277.1"/>
    </source>
</evidence>
<sequence length="78" mass="8675">MTQIDPAMREPKGDHNRRLSLGIDPDRFAALAGISTEDLRKYELTSPDEDFDLDVARRVGAALDRLEADPPPSQAVRN</sequence>
<feature type="region of interest" description="Disordered" evidence="1">
    <location>
        <begin position="1"/>
        <end position="20"/>
    </location>
</feature>
<dbReference type="RefSeq" id="WP_067454080.1">
    <property type="nucleotide sequence ID" value="NZ_LVVY01000072.1"/>
</dbReference>